<evidence type="ECO:0000313" key="3">
    <source>
        <dbReference type="Proteomes" id="UP000639338"/>
    </source>
</evidence>
<evidence type="ECO:0000256" key="1">
    <source>
        <dbReference type="SAM" id="MobiDB-lite"/>
    </source>
</evidence>
<accession>A0A835CMM7</accession>
<proteinExistence type="predicted"/>
<gene>
    <name evidence="2" type="ORF">HCN44_008106</name>
</gene>
<dbReference type="EMBL" id="JACMRX010000005">
    <property type="protein sequence ID" value="KAF7989432.1"/>
    <property type="molecule type" value="Genomic_DNA"/>
</dbReference>
<comment type="caution">
    <text evidence="2">The sequence shown here is derived from an EMBL/GenBank/DDBJ whole genome shotgun (WGS) entry which is preliminary data.</text>
</comment>
<reference evidence="2 3" key="1">
    <citation type="submission" date="2020-08" db="EMBL/GenBank/DDBJ databases">
        <title>Aphidius gifuensis genome sequencing and assembly.</title>
        <authorList>
            <person name="Du Z."/>
        </authorList>
    </citation>
    <scope>NUCLEOTIDE SEQUENCE [LARGE SCALE GENOMIC DNA]</scope>
    <source>
        <strain evidence="2">YNYX2018</strain>
        <tissue evidence="2">Adults</tissue>
    </source>
</reference>
<sequence length="172" mass="20498">MKNKQDLSNNENSVDDTSEAKIDKHRSIIFQRRSLAPIQQQDEVSNENNETTNEQTFDIIEYIQKLKNEREIWTKTLRERKSKFRRIDKKIRNHMNNTNLDLSILSDEQKKYIQSKPNYEKISSNINNLIDVAVKETIINETINHLKKNLDEQIKRDINLYTKKIILLDNNI</sequence>
<feature type="compositionally biased region" description="Polar residues" evidence="1">
    <location>
        <begin position="1"/>
        <end position="12"/>
    </location>
</feature>
<name>A0A835CMM7_APHGI</name>
<organism evidence="2 3">
    <name type="scientific">Aphidius gifuensis</name>
    <name type="common">Parasitoid wasp</name>
    <dbReference type="NCBI Taxonomy" id="684658"/>
    <lineage>
        <taxon>Eukaryota</taxon>
        <taxon>Metazoa</taxon>
        <taxon>Ecdysozoa</taxon>
        <taxon>Arthropoda</taxon>
        <taxon>Hexapoda</taxon>
        <taxon>Insecta</taxon>
        <taxon>Pterygota</taxon>
        <taxon>Neoptera</taxon>
        <taxon>Endopterygota</taxon>
        <taxon>Hymenoptera</taxon>
        <taxon>Apocrita</taxon>
        <taxon>Ichneumonoidea</taxon>
        <taxon>Braconidae</taxon>
        <taxon>Aphidiinae</taxon>
        <taxon>Aphidius</taxon>
    </lineage>
</organism>
<dbReference type="Proteomes" id="UP000639338">
    <property type="component" value="Unassembled WGS sequence"/>
</dbReference>
<evidence type="ECO:0000313" key="2">
    <source>
        <dbReference type="EMBL" id="KAF7989432.1"/>
    </source>
</evidence>
<protein>
    <submittedName>
        <fullName evidence="2">Uncharacterized protein</fullName>
    </submittedName>
</protein>
<dbReference type="OrthoDB" id="7696821at2759"/>
<dbReference type="AlphaFoldDB" id="A0A835CMM7"/>
<keyword evidence="3" id="KW-1185">Reference proteome</keyword>
<feature type="region of interest" description="Disordered" evidence="1">
    <location>
        <begin position="1"/>
        <end position="23"/>
    </location>
</feature>